<evidence type="ECO:0000256" key="1">
    <source>
        <dbReference type="SAM" id="SignalP"/>
    </source>
</evidence>
<dbReference type="GO" id="GO:0008237">
    <property type="term" value="F:metallopeptidase activity"/>
    <property type="evidence" value="ECO:0007669"/>
    <property type="project" value="UniProtKB-KW"/>
</dbReference>
<protein>
    <submittedName>
        <fullName evidence="2">Putative tick metalloprotease</fullName>
    </submittedName>
</protein>
<evidence type="ECO:0000313" key="2">
    <source>
        <dbReference type="EMBL" id="JAB69180.1"/>
    </source>
</evidence>
<keyword evidence="2" id="KW-0645">Protease</keyword>
<dbReference type="SUPFAM" id="SSF55486">
    <property type="entry name" value="Metalloproteases ('zincins'), catalytic domain"/>
    <property type="match status" value="1"/>
</dbReference>
<accession>V5GG38</accession>
<dbReference type="EMBL" id="GANP01015288">
    <property type="protein sequence ID" value="JAB69180.1"/>
    <property type="molecule type" value="mRNA"/>
</dbReference>
<reference evidence="2" key="1">
    <citation type="journal article" date="2015" name="Sci. Rep.">
        <title>Tissue- and time-dependent transcription in Ixodes ricinus salivary glands and midguts when blood feeding on the vertebrate host.</title>
        <authorList>
            <person name="Kotsyfakis M."/>
            <person name="Schwarz A."/>
            <person name="Erhart J."/>
            <person name="Ribeiro J.M."/>
        </authorList>
    </citation>
    <scope>NUCLEOTIDE SEQUENCE</scope>
    <source>
        <tissue evidence="2">Salivary gland and midgut</tissue>
    </source>
</reference>
<name>V5GG38_IXORI</name>
<feature type="signal peptide" evidence="1">
    <location>
        <begin position="1"/>
        <end position="20"/>
    </location>
</feature>
<dbReference type="GO" id="GO:0006508">
    <property type="term" value="P:proteolysis"/>
    <property type="evidence" value="ECO:0007669"/>
    <property type="project" value="UniProtKB-KW"/>
</dbReference>
<proteinExistence type="evidence at transcript level"/>
<dbReference type="Gene3D" id="3.40.390.10">
    <property type="entry name" value="Collagenase (Catalytic Domain)"/>
    <property type="match status" value="1"/>
</dbReference>
<sequence>MLLIFKCAYFSGLLLSAVDSAPFPEYVVYPRLLEARGPNGEKLLYIQDDIILRLERSSVLADNLIFRETIDGTTVDKFMDGKKLGANMYHDRNQMASVAKEDENGTVEVKGIMNGKLRIAPLNITARSEDGRIPHKIFQVTSRFDKENNNKAGPGVKTNGSIFLAELKILVDKEYRETFKTEDDLAVYLGLCMVLVNFRYEDTTEPTVQFLLTTVEVALDDIFYVFYGYDVDCRSCSQKKYLNPSGTLDWMAALYGRGPEDIVVLVTSMDMADRPFGVIKNHVMGLAISNGFCSVRERVAVVEDQPHTYSFIQLIAHELAHTTLGQECIKIKSAQKPAMPDTAVLPGTNLNMVSYCEHKHPSFCNISVRQDNIKQCKFECCPGGRVKCFHKRPGDTKSCSEAQDINSGINRKFNCCLAGNFKCFEETAVDGMSCGDGMMCFRNKCVKQCDPFKERGSFTLPGDD</sequence>
<dbReference type="AlphaFoldDB" id="V5GG38"/>
<feature type="chain" id="PRO_5004737149" evidence="1">
    <location>
        <begin position="21"/>
        <end position="464"/>
    </location>
</feature>
<dbReference type="InterPro" id="IPR024079">
    <property type="entry name" value="MetalloPept_cat_dom_sf"/>
</dbReference>
<keyword evidence="2" id="KW-0482">Metalloprotease</keyword>
<organism evidence="2">
    <name type="scientific">Ixodes ricinus</name>
    <name type="common">Common tick</name>
    <name type="synonym">Acarus ricinus</name>
    <dbReference type="NCBI Taxonomy" id="34613"/>
    <lineage>
        <taxon>Eukaryota</taxon>
        <taxon>Metazoa</taxon>
        <taxon>Ecdysozoa</taxon>
        <taxon>Arthropoda</taxon>
        <taxon>Chelicerata</taxon>
        <taxon>Arachnida</taxon>
        <taxon>Acari</taxon>
        <taxon>Parasitiformes</taxon>
        <taxon>Ixodida</taxon>
        <taxon>Ixodoidea</taxon>
        <taxon>Ixodidae</taxon>
        <taxon>Ixodinae</taxon>
        <taxon>Ixodes</taxon>
    </lineage>
</organism>
<keyword evidence="1" id="KW-0732">Signal</keyword>
<keyword evidence="2" id="KW-0378">Hydrolase</keyword>